<organism evidence="3 4">
    <name type="scientific">Brevibacterium epidermidis</name>
    <dbReference type="NCBI Taxonomy" id="1698"/>
    <lineage>
        <taxon>Bacteria</taxon>
        <taxon>Bacillati</taxon>
        <taxon>Actinomycetota</taxon>
        <taxon>Actinomycetes</taxon>
        <taxon>Micrococcales</taxon>
        <taxon>Brevibacteriaceae</taxon>
        <taxon>Brevibacterium</taxon>
    </lineage>
</organism>
<comment type="caution">
    <text evidence="3">The sequence shown here is derived from an EMBL/GenBank/DDBJ whole genome shotgun (WGS) entry which is preliminary data.</text>
</comment>
<dbReference type="SUPFAM" id="SSF55729">
    <property type="entry name" value="Acyl-CoA N-acyltransferases (Nat)"/>
    <property type="match status" value="1"/>
</dbReference>
<evidence type="ECO:0000259" key="2">
    <source>
        <dbReference type="PROSITE" id="PS51186"/>
    </source>
</evidence>
<keyword evidence="4" id="KW-1185">Reference proteome</keyword>
<gene>
    <name evidence="3" type="ORF">ABH903_000377</name>
</gene>
<proteinExistence type="predicted"/>
<dbReference type="Gene3D" id="3.40.630.30">
    <property type="match status" value="1"/>
</dbReference>
<evidence type="ECO:0000313" key="3">
    <source>
        <dbReference type="EMBL" id="MEY9257367.1"/>
    </source>
</evidence>
<dbReference type="EMBL" id="JBGBYS010000002">
    <property type="protein sequence ID" value="MEY9257367.1"/>
    <property type="molecule type" value="Genomic_DNA"/>
</dbReference>
<evidence type="ECO:0000313" key="4">
    <source>
        <dbReference type="Proteomes" id="UP001565435"/>
    </source>
</evidence>
<dbReference type="Proteomes" id="UP001565435">
    <property type="component" value="Unassembled WGS sequence"/>
</dbReference>
<name>A0ABV4EGF8_BREEP</name>
<accession>A0ABV4EGF8</accession>
<dbReference type="InterPro" id="IPR016181">
    <property type="entry name" value="Acyl_CoA_acyltransferase"/>
</dbReference>
<sequence>MIAGDADQAEHSGSPTHVGSPGYPELMPPRDTARLRLREMTDDDLDDMAALLGDLRVMEYYPHPKDRTEAAEWIRWNRRNYAEHGFGLWIVETHKGEFLGDCGLTWQTVNGTPHLEVGFHVKPSAQGKGFATEAALACVDHARELEVAAILTAIIHRDNRPSRRVAEKLGMQRNPELRHKSPVHEVFSLDL</sequence>
<dbReference type="PROSITE" id="PS51186">
    <property type="entry name" value="GNAT"/>
    <property type="match status" value="1"/>
</dbReference>
<dbReference type="PANTHER" id="PTHR43792:SF1">
    <property type="entry name" value="N-ACETYLTRANSFERASE DOMAIN-CONTAINING PROTEIN"/>
    <property type="match status" value="1"/>
</dbReference>
<protein>
    <submittedName>
        <fullName evidence="3">RimJ/RimL family protein N-acetyltransferase</fullName>
    </submittedName>
</protein>
<reference evidence="3 4" key="1">
    <citation type="submission" date="2024-07" db="EMBL/GenBank/DDBJ databases">
        <title>Mealworm larvae gut microbial communities from Newark, Delaware, USA.</title>
        <authorList>
            <person name="Blenner M."/>
        </authorList>
    </citation>
    <scope>NUCLEOTIDE SEQUENCE [LARGE SCALE GENOMIC DNA]</scope>
    <source>
        <strain evidence="3 4">UD i117</strain>
    </source>
</reference>
<feature type="region of interest" description="Disordered" evidence="1">
    <location>
        <begin position="1"/>
        <end position="29"/>
    </location>
</feature>
<dbReference type="InterPro" id="IPR000182">
    <property type="entry name" value="GNAT_dom"/>
</dbReference>
<evidence type="ECO:0000256" key="1">
    <source>
        <dbReference type="SAM" id="MobiDB-lite"/>
    </source>
</evidence>
<dbReference type="Pfam" id="PF13302">
    <property type="entry name" value="Acetyltransf_3"/>
    <property type="match status" value="1"/>
</dbReference>
<dbReference type="InterPro" id="IPR051531">
    <property type="entry name" value="N-acetyltransferase"/>
</dbReference>
<dbReference type="PANTHER" id="PTHR43792">
    <property type="entry name" value="GNAT FAMILY, PUTATIVE (AFU_ORTHOLOGUE AFUA_3G00765)-RELATED-RELATED"/>
    <property type="match status" value="1"/>
</dbReference>
<feature type="domain" description="N-acetyltransferase" evidence="2">
    <location>
        <begin position="35"/>
        <end position="191"/>
    </location>
</feature>